<keyword evidence="5" id="KW-1185">Reference proteome</keyword>
<sequence length="330" mass="36638">MAEQPQVPSNPRYNQKQLSRALGQIQKRKSARAEAKEEEKEYVEYKKAMVLASCQPTVGTLKSTEDKFPARPKKKMQFGERKAHYLSIRPNPKYATWVGRKKGIIEAKARVATTTNVQFTDHSSVPTPTTSSAKSSDSKAKGKAKAPKKKDGGESNNSHIKTEEKDPKAVESPIGDDEVERKGGKNAENPLVNGVPFWTNATPGEQDELTDDDLPIDMSLLEKVCNYEVVLAGQPFTKTMFNPFGPMARFKQDDPLFVRDTTLFASTVEAVISLQPDDKQYPPAPPIVPKIKWSDKLTVIVFDPLDREAGNADPINEPLKDIKREKGAKS</sequence>
<feature type="compositionally biased region" description="Low complexity" evidence="1">
    <location>
        <begin position="126"/>
        <end position="135"/>
    </location>
</feature>
<dbReference type="Proteomes" id="UP000582659">
    <property type="component" value="Unassembled WGS sequence"/>
</dbReference>
<feature type="region of interest" description="Disordered" evidence="1">
    <location>
        <begin position="308"/>
        <end position="330"/>
    </location>
</feature>
<dbReference type="EMBL" id="CAJFCV020000006">
    <property type="protein sequence ID" value="CAG9131012.1"/>
    <property type="molecule type" value="Genomic_DNA"/>
</dbReference>
<evidence type="ECO:0000256" key="1">
    <source>
        <dbReference type="SAM" id="MobiDB-lite"/>
    </source>
</evidence>
<feature type="region of interest" description="Disordered" evidence="1">
    <location>
        <begin position="119"/>
        <end position="196"/>
    </location>
</feature>
<dbReference type="Proteomes" id="UP000659654">
    <property type="component" value="Unassembled WGS sequence"/>
</dbReference>
<reference evidence="3" key="2">
    <citation type="submission" date="2020-08" db="EMBL/GenBank/DDBJ databases">
        <authorList>
            <person name="Kikuchi T."/>
        </authorList>
    </citation>
    <scope>NUCLEOTIDE SEQUENCE</scope>
    <source>
        <strain evidence="2">Ka4C1</strain>
    </source>
</reference>
<dbReference type="Proteomes" id="UP000095284">
    <property type="component" value="Unplaced"/>
</dbReference>
<accession>A0A1I7RRG0</accession>
<evidence type="ECO:0000313" key="5">
    <source>
        <dbReference type="Proteomes" id="UP000659654"/>
    </source>
</evidence>
<evidence type="ECO:0000313" key="3">
    <source>
        <dbReference type="EMBL" id="CAG9131012.1"/>
    </source>
</evidence>
<evidence type="ECO:0000313" key="2">
    <source>
        <dbReference type="EMBL" id="CAD5234930.1"/>
    </source>
</evidence>
<dbReference type="SMR" id="A0A1I7RRG0"/>
<feature type="region of interest" description="Disordered" evidence="1">
    <location>
        <begin position="1"/>
        <end position="36"/>
    </location>
</feature>
<dbReference type="EMBL" id="CAJFDI010000006">
    <property type="protein sequence ID" value="CAD5234930.1"/>
    <property type="molecule type" value="Genomic_DNA"/>
</dbReference>
<dbReference type="eggNOG" id="ENOG502SFEF">
    <property type="taxonomic scope" value="Eukaryota"/>
</dbReference>
<reference evidence="6" key="1">
    <citation type="submission" date="2016-11" db="UniProtKB">
        <authorList>
            <consortium name="WormBaseParasite"/>
        </authorList>
    </citation>
    <scope>IDENTIFICATION</scope>
</reference>
<protein>
    <submittedName>
        <fullName evidence="2">(pine wood nematode) hypothetical protein</fullName>
    </submittedName>
</protein>
<organism evidence="4 6">
    <name type="scientific">Bursaphelenchus xylophilus</name>
    <name type="common">Pinewood nematode worm</name>
    <name type="synonym">Aphelenchoides xylophilus</name>
    <dbReference type="NCBI Taxonomy" id="6326"/>
    <lineage>
        <taxon>Eukaryota</taxon>
        <taxon>Metazoa</taxon>
        <taxon>Ecdysozoa</taxon>
        <taxon>Nematoda</taxon>
        <taxon>Chromadorea</taxon>
        <taxon>Rhabditida</taxon>
        <taxon>Tylenchina</taxon>
        <taxon>Tylenchomorpha</taxon>
        <taxon>Aphelenchoidea</taxon>
        <taxon>Aphelenchoididae</taxon>
        <taxon>Bursaphelenchus</taxon>
    </lineage>
</organism>
<proteinExistence type="predicted"/>
<feature type="compositionally biased region" description="Basic and acidic residues" evidence="1">
    <location>
        <begin position="318"/>
        <end position="330"/>
    </location>
</feature>
<evidence type="ECO:0000313" key="6">
    <source>
        <dbReference type="WBParaSite" id="BXY_0330700.1"/>
    </source>
</evidence>
<dbReference type="OrthoDB" id="5824153at2759"/>
<gene>
    <name evidence="2" type="ORF">BXYJ_LOCUS15021</name>
</gene>
<dbReference type="AlphaFoldDB" id="A0A1I7RRG0"/>
<feature type="compositionally biased region" description="Polar residues" evidence="1">
    <location>
        <begin position="1"/>
        <end position="18"/>
    </location>
</feature>
<dbReference type="WBParaSite" id="BXY_0330700.1">
    <property type="protein sequence ID" value="BXY_0330700.1"/>
    <property type="gene ID" value="BXY_0330700"/>
</dbReference>
<name>A0A1I7RRG0_BURXY</name>
<evidence type="ECO:0000313" key="4">
    <source>
        <dbReference type="Proteomes" id="UP000095284"/>
    </source>
</evidence>
<feature type="compositionally biased region" description="Basic and acidic residues" evidence="1">
    <location>
        <begin position="160"/>
        <end position="169"/>
    </location>
</feature>